<keyword evidence="3 5" id="KW-0732">Signal</keyword>
<comment type="subcellular location">
    <subcellularLocation>
        <location evidence="1">Secreted</location>
    </subcellularLocation>
</comment>
<evidence type="ECO:0000256" key="4">
    <source>
        <dbReference type="ARBA" id="ARBA00034121"/>
    </source>
</evidence>
<dbReference type="Pfam" id="PF03973">
    <property type="entry name" value="Triabin"/>
    <property type="match status" value="1"/>
</dbReference>
<organism evidence="6">
    <name type="scientific">Panstrongylus chinai</name>
    <dbReference type="NCBI Taxonomy" id="156444"/>
    <lineage>
        <taxon>Eukaryota</taxon>
        <taxon>Metazoa</taxon>
        <taxon>Ecdysozoa</taxon>
        <taxon>Arthropoda</taxon>
        <taxon>Hexapoda</taxon>
        <taxon>Insecta</taxon>
        <taxon>Pterygota</taxon>
        <taxon>Neoptera</taxon>
        <taxon>Paraneoptera</taxon>
        <taxon>Hemiptera</taxon>
        <taxon>Heteroptera</taxon>
        <taxon>Panheteroptera</taxon>
        <taxon>Cimicomorpha</taxon>
        <taxon>Reduviidae</taxon>
        <taxon>Triatominae</taxon>
        <taxon>Panstrongylus</taxon>
    </lineage>
</organism>
<evidence type="ECO:0000256" key="5">
    <source>
        <dbReference type="SAM" id="SignalP"/>
    </source>
</evidence>
<evidence type="ECO:0000256" key="1">
    <source>
        <dbReference type="ARBA" id="ARBA00004613"/>
    </source>
</evidence>
<dbReference type="CDD" id="cd19423">
    <property type="entry name" value="lipocalin_LTBP1-like"/>
    <property type="match status" value="1"/>
</dbReference>
<name>A0A286P0W0_9HEMI</name>
<feature type="signal peptide" evidence="5">
    <location>
        <begin position="1"/>
        <end position="18"/>
    </location>
</feature>
<accession>A0A286P0W0</accession>
<feature type="chain" id="PRO_5012877360" evidence="5">
    <location>
        <begin position="19"/>
        <end position="212"/>
    </location>
</feature>
<dbReference type="GO" id="GO:0005576">
    <property type="term" value="C:extracellular region"/>
    <property type="evidence" value="ECO:0007669"/>
    <property type="project" value="UniProtKB-SubCell"/>
</dbReference>
<dbReference type="SUPFAM" id="SSF50814">
    <property type="entry name" value="Lipocalins"/>
    <property type="match status" value="1"/>
</dbReference>
<keyword evidence="2" id="KW-0964">Secreted</keyword>
<dbReference type="GO" id="GO:0030682">
    <property type="term" value="P:symbiont-mediated perturbation of host defenses"/>
    <property type="evidence" value="ECO:0007669"/>
    <property type="project" value="InterPro"/>
</dbReference>
<dbReference type="InterPro" id="IPR005657">
    <property type="entry name" value="Triabi/Procalin"/>
</dbReference>
<evidence type="ECO:0000256" key="3">
    <source>
        <dbReference type="ARBA" id="ARBA00022729"/>
    </source>
</evidence>
<dbReference type="EMBL" id="AB999699">
    <property type="protein sequence ID" value="BBA30653.1"/>
    <property type="molecule type" value="mRNA"/>
</dbReference>
<protein>
    <submittedName>
        <fullName evidence="6">Pc103, similar to salivary lipocalin</fullName>
    </submittedName>
</protein>
<dbReference type="Gene3D" id="2.40.128.20">
    <property type="match status" value="1"/>
</dbReference>
<reference evidence="6" key="1">
    <citation type="journal article" date="2017" name="Acta Trop.">
        <title>Salivary gland transcripts of the kissing bug, Panstrongylus chinai, a vector of Chagas disease.</title>
        <authorList>
            <person name="Kato H."/>
            <person name="Jochim R.C."/>
            <person name="Gomez E.A."/>
            <person name="Tsunekawa S."/>
            <person name="Valenzuela J.G."/>
            <person name="Hashiguchi Y."/>
        </authorList>
    </citation>
    <scope>NUCLEOTIDE SEQUENCE</scope>
    <source>
        <tissue evidence="6">Salivary gland</tissue>
    </source>
</reference>
<evidence type="ECO:0000313" key="6">
    <source>
        <dbReference type="EMBL" id="BBA30653.1"/>
    </source>
</evidence>
<evidence type="ECO:0000256" key="2">
    <source>
        <dbReference type="ARBA" id="ARBA00022525"/>
    </source>
</evidence>
<dbReference type="InterPro" id="IPR012674">
    <property type="entry name" value="Calycin"/>
</dbReference>
<dbReference type="AlphaFoldDB" id="A0A286P0W0"/>
<sequence length="212" mass="23666">MKAIFAVSFFGIMMYASAQVPVKCQEQPPMAKFRSSDFFTGARFVTHAKNGPDSAVCRVYQTSENKNNIIFNGDGYYGEKDAERYYQVRCTGKKNSGKNGKYSLSCTKQKPNVPGTPNEKQITFNLDLTILDTDYAQYAIVYRCATYSTLGVTKDNLLVLHRAKDAIKANIASIFRGVTRRSISGFLSRQNAKCKSSNNNSDFDSAIEQLSF</sequence>
<comment type="similarity">
    <text evidence="4">Belongs to the calycin superfamily. Triabin family.</text>
</comment>
<proteinExistence type="evidence at transcript level"/>